<dbReference type="EMBL" id="JAPDRQ010000219">
    <property type="protein sequence ID" value="KAJ9652079.1"/>
    <property type="molecule type" value="Genomic_DNA"/>
</dbReference>
<evidence type="ECO:0000313" key="2">
    <source>
        <dbReference type="Proteomes" id="UP001172386"/>
    </source>
</evidence>
<name>A0ACC2ZWU0_9EURO</name>
<gene>
    <name evidence="1" type="ORF">H2198_008665</name>
</gene>
<comment type="caution">
    <text evidence="1">The sequence shown here is derived from an EMBL/GenBank/DDBJ whole genome shotgun (WGS) entry which is preliminary data.</text>
</comment>
<dbReference type="Proteomes" id="UP001172386">
    <property type="component" value="Unassembled WGS sequence"/>
</dbReference>
<keyword evidence="2" id="KW-1185">Reference proteome</keyword>
<protein>
    <submittedName>
        <fullName evidence="1">Uncharacterized protein</fullName>
    </submittedName>
</protein>
<evidence type="ECO:0000313" key="1">
    <source>
        <dbReference type="EMBL" id="KAJ9652079.1"/>
    </source>
</evidence>
<organism evidence="1 2">
    <name type="scientific">Neophaeococcomyces mojaviensis</name>
    <dbReference type="NCBI Taxonomy" id="3383035"/>
    <lineage>
        <taxon>Eukaryota</taxon>
        <taxon>Fungi</taxon>
        <taxon>Dikarya</taxon>
        <taxon>Ascomycota</taxon>
        <taxon>Pezizomycotina</taxon>
        <taxon>Eurotiomycetes</taxon>
        <taxon>Chaetothyriomycetidae</taxon>
        <taxon>Chaetothyriales</taxon>
        <taxon>Chaetothyriales incertae sedis</taxon>
        <taxon>Neophaeococcomyces</taxon>
    </lineage>
</organism>
<accession>A0ACC2ZWU0</accession>
<sequence>MSKQTLPPIRTVAVIGAGISGVCSAAHLLKQGLSVTVFERSSTSGGVWHFDPRSAREPAYPNEVASLGDYDRILFNDEDSYSTPPHTPERISSSPSLGQMVIDKDVNGSNSWGELSVTHAPPGPCYVGLKNNVALTAMKTSLAAWPPGLEEFVSQQYLEEYVQLLAETHDVNAITQYNTRVEDVSKIGEKWRVRTTTLPPPTSDPSHTSPKLVKKTVYFDAVVIATGHYHMPRVPDVPGLSEWKAAYPDRIEHSKGYRNAEKFSDKNVLIIGAGVSSCDIAKEINIVGGRVFQSSRGGIYDLPASMLPASATRIPGISSFILPTSSQNKLPTPNQPIPGRILLTNGQELTNIHHIILATGYITSYPFLPTKHSDTKTAHEADDHILVTREGTMVHNLHKDIFYIPDPTLSFIGIPYHISTFSLFDFQAQVVARIYAGRARLPSQTAMRAEYSARVKQKDLGREFHSLRASGAEIEYVRDLVDWMNEDLSDGGEAMVGHTEEWHVAHRKQREMLAERLGADFGQGRLQK</sequence>
<proteinExistence type="predicted"/>
<reference evidence="1" key="1">
    <citation type="submission" date="2022-10" db="EMBL/GenBank/DDBJ databases">
        <title>Culturing micro-colonial fungi from biological soil crusts in the Mojave desert and describing Neophaeococcomyces mojavensis, and introducing the new genera and species Taxawa tesnikishii.</title>
        <authorList>
            <person name="Kurbessoian T."/>
            <person name="Stajich J.E."/>
        </authorList>
    </citation>
    <scope>NUCLEOTIDE SEQUENCE</scope>
    <source>
        <strain evidence="1">JES_112</strain>
    </source>
</reference>